<organism evidence="8 9">
    <name type="scientific">Microbacterium oxydans</name>
    <dbReference type="NCBI Taxonomy" id="82380"/>
    <lineage>
        <taxon>Bacteria</taxon>
        <taxon>Bacillati</taxon>
        <taxon>Actinomycetota</taxon>
        <taxon>Actinomycetes</taxon>
        <taxon>Micrococcales</taxon>
        <taxon>Microbacteriaceae</taxon>
        <taxon>Microbacterium</taxon>
    </lineage>
</organism>
<feature type="chain" id="PRO_5019246924" evidence="6">
    <location>
        <begin position="38"/>
        <end position="548"/>
    </location>
</feature>
<evidence type="ECO:0000256" key="2">
    <source>
        <dbReference type="ARBA" id="ARBA00022692"/>
    </source>
</evidence>
<evidence type="ECO:0000313" key="9">
    <source>
        <dbReference type="Proteomes" id="UP000274841"/>
    </source>
</evidence>
<feature type="transmembrane region" description="Helical" evidence="5">
    <location>
        <begin position="233"/>
        <end position="251"/>
    </location>
</feature>
<feature type="transmembrane region" description="Helical" evidence="5">
    <location>
        <begin position="149"/>
        <end position="168"/>
    </location>
</feature>
<feature type="transmembrane region" description="Helical" evidence="5">
    <location>
        <begin position="209"/>
        <end position="227"/>
    </location>
</feature>
<dbReference type="GO" id="GO:0016491">
    <property type="term" value="F:oxidoreductase activity"/>
    <property type="evidence" value="ECO:0007669"/>
    <property type="project" value="InterPro"/>
</dbReference>
<feature type="transmembrane region" description="Helical" evidence="5">
    <location>
        <begin position="174"/>
        <end position="197"/>
    </location>
</feature>
<gene>
    <name evidence="8" type="primary">tehA</name>
    <name evidence="8" type="ORF">CVS54_03448</name>
</gene>
<dbReference type="GO" id="GO:0005886">
    <property type="term" value="C:plasma membrane"/>
    <property type="evidence" value="ECO:0007669"/>
    <property type="project" value="TreeGrafter"/>
</dbReference>
<feature type="domain" description="Nitroreductase" evidence="7">
    <location>
        <begin position="374"/>
        <end position="433"/>
    </location>
</feature>
<dbReference type="Pfam" id="PF03595">
    <property type="entry name" value="SLAC1"/>
    <property type="match status" value="1"/>
</dbReference>
<keyword evidence="6" id="KW-0732">Signal</keyword>
<dbReference type="Proteomes" id="UP000274841">
    <property type="component" value="Chromosome"/>
</dbReference>
<dbReference type="InterPro" id="IPR029479">
    <property type="entry name" value="Nitroreductase"/>
</dbReference>
<feature type="transmembrane region" description="Helical" evidence="5">
    <location>
        <begin position="90"/>
        <end position="109"/>
    </location>
</feature>
<keyword evidence="2 5" id="KW-0812">Transmembrane</keyword>
<dbReference type="PANTHER" id="PTHR37955">
    <property type="entry name" value="TELLURITE RESISTANCE PROTEIN TEHA"/>
    <property type="match status" value="1"/>
</dbReference>
<evidence type="ECO:0000256" key="6">
    <source>
        <dbReference type="SAM" id="SignalP"/>
    </source>
</evidence>
<dbReference type="Gene3D" id="3.40.109.10">
    <property type="entry name" value="NADH Oxidase"/>
    <property type="match status" value="1"/>
</dbReference>
<dbReference type="InterPro" id="IPR052951">
    <property type="entry name" value="Tellurite_res_ion_channel"/>
</dbReference>
<evidence type="ECO:0000256" key="3">
    <source>
        <dbReference type="ARBA" id="ARBA00022989"/>
    </source>
</evidence>
<dbReference type="Gene3D" id="1.50.10.150">
    <property type="entry name" value="Voltage-dependent anion channel"/>
    <property type="match status" value="1"/>
</dbReference>
<protein>
    <submittedName>
        <fullName evidence="8">Tellurite resistance protein TehA</fullName>
    </submittedName>
</protein>
<reference evidence="8 9" key="1">
    <citation type="submission" date="2018-08" db="EMBL/GenBank/DDBJ databases">
        <title>Microbacterium oxydans strain HG3.</title>
        <authorList>
            <person name="ORTET P."/>
        </authorList>
    </citation>
    <scope>NUCLEOTIDE SEQUENCE [LARGE SCALE GENOMIC DNA]</scope>
    <source>
        <strain evidence="8 9">HG3</strain>
    </source>
</reference>
<sequence length="548" mass="57546">MSSSTRTRSGRNPPARIPLSTLAIALGLAGVASTWSAATAVAPVPASVGPAFWGLSAMATIGLLAAHTVRGVRSSTPLRAQLRDPVQAPFAVILPLVGMLIGIRLLPSLPVAGSTIVIASMTSTAVWAGWLVSTWMAGRIELAAIHGGYILPPVAGGFIIATAAEALGLPGLGWAAFGVGCLFWVVMTTLVLVRLVAGPPLPDALTPSLAVLMAPPAVGGLALFALTDGIASPLSFAFAGLMTLLVAAQVATIPRYRRLPFTLGFWSFTFPVAAVATYTISWLDVAEVSSAGPVAVALAIAVTLFVTAIGIRSLRDPAIEGIRTIREYACTYICWLPCTRTKESDPLLLKGTSVSTPVIDRTAPTEHPVLDVLAGRWSPRAFDAQNSIDEAKLATALEAARWSPSANNIQPWRFIVARRGTALHAQVVDALMGFNQAWAGNAAVLVVAIAETATTDGTPITHALYDLGQAVAHFSVQAHHDGLLVHQMSGFDPEVVREFADLEARFVPVTVFAVGEFGDIEALPEVLQQREVAPRVRRPIDETVVLSA</sequence>
<dbReference type="Pfam" id="PF00881">
    <property type="entry name" value="Nitroreductase"/>
    <property type="match status" value="1"/>
</dbReference>
<dbReference type="InterPro" id="IPR004695">
    <property type="entry name" value="SLAC1/Mae1/Ssu1/TehA"/>
</dbReference>
<feature type="transmembrane region" description="Helical" evidence="5">
    <location>
        <begin position="115"/>
        <end position="137"/>
    </location>
</feature>
<dbReference type="KEGG" id="moy:CVS54_03448"/>
<accession>A0A3S9WPQ9</accession>
<evidence type="ECO:0000259" key="7">
    <source>
        <dbReference type="Pfam" id="PF00881"/>
    </source>
</evidence>
<evidence type="ECO:0000313" key="8">
    <source>
        <dbReference type="EMBL" id="AZS42086.1"/>
    </source>
</evidence>
<feature type="transmembrane region" description="Helical" evidence="5">
    <location>
        <begin position="50"/>
        <end position="69"/>
    </location>
</feature>
<keyword evidence="4 5" id="KW-0472">Membrane</keyword>
<dbReference type="InterPro" id="IPR038665">
    <property type="entry name" value="Voltage-dep_anion_channel_sf"/>
</dbReference>
<evidence type="ECO:0000256" key="4">
    <source>
        <dbReference type="ARBA" id="ARBA00023136"/>
    </source>
</evidence>
<dbReference type="CDD" id="cd02138">
    <property type="entry name" value="TdsD-like"/>
    <property type="match status" value="1"/>
</dbReference>
<feature type="transmembrane region" description="Helical" evidence="5">
    <location>
        <begin position="263"/>
        <end position="283"/>
    </location>
</feature>
<evidence type="ECO:0000256" key="5">
    <source>
        <dbReference type="SAM" id="Phobius"/>
    </source>
</evidence>
<proteinExistence type="predicted"/>
<dbReference type="PANTHER" id="PTHR37955:SF1">
    <property type="entry name" value="DEP DOMAIN-CONTAINING PROTEIN"/>
    <property type="match status" value="1"/>
</dbReference>
<dbReference type="SUPFAM" id="SSF55469">
    <property type="entry name" value="FMN-dependent nitroreductase-like"/>
    <property type="match status" value="1"/>
</dbReference>
<dbReference type="EMBL" id="CP031422">
    <property type="protein sequence ID" value="AZS42086.1"/>
    <property type="molecule type" value="Genomic_DNA"/>
</dbReference>
<name>A0A3S9WPQ9_9MICO</name>
<dbReference type="GO" id="GO:0046583">
    <property type="term" value="F:monoatomic cation efflux transmembrane transporter activity"/>
    <property type="evidence" value="ECO:0007669"/>
    <property type="project" value="TreeGrafter"/>
</dbReference>
<dbReference type="AlphaFoldDB" id="A0A3S9WPQ9"/>
<dbReference type="InterPro" id="IPR000415">
    <property type="entry name" value="Nitroreductase-like"/>
</dbReference>
<comment type="subcellular location">
    <subcellularLocation>
        <location evidence="1">Membrane</location>
        <topology evidence="1">Multi-pass membrane protein</topology>
    </subcellularLocation>
</comment>
<evidence type="ECO:0000256" key="1">
    <source>
        <dbReference type="ARBA" id="ARBA00004141"/>
    </source>
</evidence>
<feature type="transmembrane region" description="Helical" evidence="5">
    <location>
        <begin position="295"/>
        <end position="314"/>
    </location>
</feature>
<feature type="signal peptide" evidence="6">
    <location>
        <begin position="1"/>
        <end position="37"/>
    </location>
</feature>
<keyword evidence="3 5" id="KW-1133">Transmembrane helix</keyword>